<evidence type="ECO:0008006" key="5">
    <source>
        <dbReference type="Google" id="ProtNLM"/>
    </source>
</evidence>
<feature type="transmembrane region" description="Helical" evidence="2">
    <location>
        <begin position="77"/>
        <end position="95"/>
    </location>
</feature>
<protein>
    <recommendedName>
        <fullName evidence="5">Tryptophan-associated transmembrane protein</fullName>
    </recommendedName>
</protein>
<proteinExistence type="predicted"/>
<organism evidence="3 4">
    <name type="scientific">Allocatelliglobosispora scoriae</name>
    <dbReference type="NCBI Taxonomy" id="643052"/>
    <lineage>
        <taxon>Bacteria</taxon>
        <taxon>Bacillati</taxon>
        <taxon>Actinomycetota</taxon>
        <taxon>Actinomycetes</taxon>
        <taxon>Micromonosporales</taxon>
        <taxon>Micromonosporaceae</taxon>
        <taxon>Allocatelliglobosispora</taxon>
    </lineage>
</organism>
<dbReference type="RefSeq" id="WP_184835877.1">
    <property type="nucleotide sequence ID" value="NZ_JACHMN010000002.1"/>
</dbReference>
<evidence type="ECO:0000313" key="4">
    <source>
        <dbReference type="Proteomes" id="UP000587527"/>
    </source>
</evidence>
<keyword evidence="4" id="KW-1185">Reference proteome</keyword>
<accession>A0A841BM16</accession>
<name>A0A841BM16_9ACTN</name>
<dbReference type="AlphaFoldDB" id="A0A841BM16"/>
<dbReference type="InterPro" id="IPR019051">
    <property type="entry name" value="Trp_biosyn_TM_oprn/chp"/>
</dbReference>
<keyword evidence="2" id="KW-0472">Membrane</keyword>
<dbReference type="Pfam" id="PF09534">
    <property type="entry name" value="Trp_oprn_chp"/>
    <property type="match status" value="1"/>
</dbReference>
<evidence type="ECO:0000256" key="2">
    <source>
        <dbReference type="SAM" id="Phobius"/>
    </source>
</evidence>
<evidence type="ECO:0000256" key="1">
    <source>
        <dbReference type="SAM" id="MobiDB-lite"/>
    </source>
</evidence>
<keyword evidence="2" id="KW-0812">Transmembrane</keyword>
<feature type="region of interest" description="Disordered" evidence="1">
    <location>
        <begin position="103"/>
        <end position="136"/>
    </location>
</feature>
<comment type="caution">
    <text evidence="3">The sequence shown here is derived from an EMBL/GenBank/DDBJ whole genome shotgun (WGS) entry which is preliminary data.</text>
</comment>
<dbReference type="Proteomes" id="UP000587527">
    <property type="component" value="Unassembled WGS sequence"/>
</dbReference>
<feature type="compositionally biased region" description="Basic and acidic residues" evidence="1">
    <location>
        <begin position="118"/>
        <end position="136"/>
    </location>
</feature>
<sequence>MKGRAIVVGLAGAGLAALVADSGWSRALALVALAGSLALLALSGTARRALGGLLAAIGLALVAIGVYAASADAAPKMLLVSLGGTAVAYSGWLVIRHSPAWTGMSSTYDRPTPTADPETSKDIWDALDRGEDPTTR</sequence>
<evidence type="ECO:0000313" key="3">
    <source>
        <dbReference type="EMBL" id="MBB5869324.1"/>
    </source>
</evidence>
<keyword evidence="2" id="KW-1133">Transmembrane helix</keyword>
<dbReference type="EMBL" id="JACHMN010000002">
    <property type="protein sequence ID" value="MBB5869324.1"/>
    <property type="molecule type" value="Genomic_DNA"/>
</dbReference>
<reference evidence="3 4" key="1">
    <citation type="submission" date="2020-08" db="EMBL/GenBank/DDBJ databases">
        <title>Sequencing the genomes of 1000 actinobacteria strains.</title>
        <authorList>
            <person name="Klenk H.-P."/>
        </authorList>
    </citation>
    <scope>NUCLEOTIDE SEQUENCE [LARGE SCALE GENOMIC DNA]</scope>
    <source>
        <strain evidence="3 4">DSM 45362</strain>
    </source>
</reference>
<gene>
    <name evidence="3" type="ORF">F4553_002703</name>
</gene>
<feature type="transmembrane region" description="Helical" evidence="2">
    <location>
        <begin position="49"/>
        <end position="71"/>
    </location>
</feature>